<dbReference type="InterPro" id="IPR002725">
    <property type="entry name" value="YgjP-like_metallopeptidase"/>
</dbReference>
<dbReference type="CDD" id="cd07344">
    <property type="entry name" value="M48_yhfN_like"/>
    <property type="match status" value="1"/>
</dbReference>
<comment type="caution">
    <text evidence="2">The sequence shown here is derived from an EMBL/GenBank/DDBJ whole genome shotgun (WGS) entry which is preliminary data.</text>
</comment>
<name>A0A1T4PGD2_9GAMM</name>
<evidence type="ECO:0000313" key="2">
    <source>
        <dbReference type="EMBL" id="OPX55558.1"/>
    </source>
</evidence>
<organism evidence="2 3">
    <name type="scientific">Oceanospirillum multiglobuliferum</name>
    <dbReference type="NCBI Taxonomy" id="64969"/>
    <lineage>
        <taxon>Bacteria</taxon>
        <taxon>Pseudomonadati</taxon>
        <taxon>Pseudomonadota</taxon>
        <taxon>Gammaproteobacteria</taxon>
        <taxon>Oceanospirillales</taxon>
        <taxon>Oceanospirillaceae</taxon>
        <taxon>Oceanospirillum</taxon>
    </lineage>
</organism>
<sequence>MAGIAFLNGYSETVLQQVQRLLDDHQLDAYLKKKYPSSHNIVTDALLYDYAMSLKNSYMKKAPPLRRISFDPKISVEHHALGINAHIARGHGGKLKASHEIRIDPVFKHCPELFLRMIVVHELAHLKEREHNKAFYQLCTHIEPDYFQLELDLRLLLLWQSQSNERLY</sequence>
<evidence type="ECO:0000313" key="3">
    <source>
        <dbReference type="Proteomes" id="UP000191418"/>
    </source>
</evidence>
<dbReference type="STRING" id="64969.SAMN02745127_01483"/>
<dbReference type="AlphaFoldDB" id="A0A1T4PGD2"/>
<keyword evidence="3" id="KW-1185">Reference proteome</keyword>
<accession>A0A1T4PGD2</accession>
<evidence type="ECO:0000259" key="1">
    <source>
        <dbReference type="Pfam" id="PF01863"/>
    </source>
</evidence>
<protein>
    <submittedName>
        <fullName evidence="2">Metal-dependent hydrolase</fullName>
    </submittedName>
</protein>
<dbReference type="PANTHER" id="PTHR30399">
    <property type="entry name" value="UNCHARACTERIZED PROTEIN YGJP"/>
    <property type="match status" value="1"/>
</dbReference>
<dbReference type="RefSeq" id="WP_078745091.1">
    <property type="nucleotide sequence ID" value="NZ_FUXG01000008.1"/>
</dbReference>
<dbReference type="OrthoDB" id="9000630at2"/>
<keyword evidence="2" id="KW-0378">Hydrolase</keyword>
<dbReference type="GO" id="GO:0016787">
    <property type="term" value="F:hydrolase activity"/>
    <property type="evidence" value="ECO:0007669"/>
    <property type="project" value="UniProtKB-KW"/>
</dbReference>
<dbReference type="EMBL" id="MTSM01000008">
    <property type="protein sequence ID" value="OPX55558.1"/>
    <property type="molecule type" value="Genomic_DNA"/>
</dbReference>
<dbReference type="InterPro" id="IPR053136">
    <property type="entry name" value="UTP_pyrophosphatase-like"/>
</dbReference>
<reference evidence="2 3" key="1">
    <citation type="submission" date="2017-01" db="EMBL/GenBank/DDBJ databases">
        <title>Genome Sequencing of a Marine Spirillum, Oceanospirillum multiglobuliferum ATCC 33336, from Japan.</title>
        <authorList>
            <person name="Carney J.G."/>
            <person name="Trachtenberg A.M."/>
            <person name="Rheaume B.A."/>
            <person name="Linnane J.D."/>
            <person name="Pitts N.L."/>
            <person name="Mykles D.L."/>
            <person name="Maclea K.S."/>
        </authorList>
    </citation>
    <scope>NUCLEOTIDE SEQUENCE [LARGE SCALE GENOMIC DNA]</scope>
    <source>
        <strain evidence="2 3">ATCC 33336</strain>
    </source>
</reference>
<dbReference type="PANTHER" id="PTHR30399:SF1">
    <property type="entry name" value="UTP PYROPHOSPHATASE"/>
    <property type="match status" value="1"/>
</dbReference>
<gene>
    <name evidence="2" type="ORF">BTE48_08025</name>
</gene>
<proteinExistence type="predicted"/>
<dbReference type="Pfam" id="PF01863">
    <property type="entry name" value="YgjP-like"/>
    <property type="match status" value="1"/>
</dbReference>
<feature type="domain" description="YgjP-like metallopeptidase" evidence="1">
    <location>
        <begin position="94"/>
        <end position="153"/>
    </location>
</feature>
<dbReference type="Proteomes" id="UP000191418">
    <property type="component" value="Unassembled WGS sequence"/>
</dbReference>
<dbReference type="Gene3D" id="3.30.2010.10">
    <property type="entry name" value="Metalloproteases ('zincins'), catalytic domain"/>
    <property type="match status" value="1"/>
</dbReference>